<dbReference type="AlphaFoldDB" id="X0W354"/>
<dbReference type="EMBL" id="BARS01031517">
    <property type="protein sequence ID" value="GAG19033.1"/>
    <property type="molecule type" value="Genomic_DNA"/>
</dbReference>
<name>X0W354_9ZZZZ</name>
<sequence length="58" mass="6845">MTQEIDFWFPQEELLFVSPIVPHIDEYLVSINQREGSESIQKILTQRIDLKIINKITS</sequence>
<accession>X0W354</accession>
<comment type="caution">
    <text evidence="1">The sequence shown here is derived from an EMBL/GenBank/DDBJ whole genome shotgun (WGS) entry which is preliminary data.</text>
</comment>
<reference evidence="1" key="1">
    <citation type="journal article" date="2014" name="Front. Microbiol.">
        <title>High frequency of phylogenetically diverse reductive dehalogenase-homologous genes in deep subseafloor sedimentary metagenomes.</title>
        <authorList>
            <person name="Kawai M."/>
            <person name="Futagami T."/>
            <person name="Toyoda A."/>
            <person name="Takaki Y."/>
            <person name="Nishi S."/>
            <person name="Hori S."/>
            <person name="Arai W."/>
            <person name="Tsubouchi T."/>
            <person name="Morono Y."/>
            <person name="Uchiyama I."/>
            <person name="Ito T."/>
            <person name="Fujiyama A."/>
            <person name="Inagaki F."/>
            <person name="Takami H."/>
        </authorList>
    </citation>
    <scope>NUCLEOTIDE SEQUENCE</scope>
    <source>
        <strain evidence="1">Expedition CK06-06</strain>
    </source>
</reference>
<protein>
    <submittedName>
        <fullName evidence="1">Uncharacterized protein</fullName>
    </submittedName>
</protein>
<proteinExistence type="predicted"/>
<organism evidence="1">
    <name type="scientific">marine sediment metagenome</name>
    <dbReference type="NCBI Taxonomy" id="412755"/>
    <lineage>
        <taxon>unclassified sequences</taxon>
        <taxon>metagenomes</taxon>
        <taxon>ecological metagenomes</taxon>
    </lineage>
</organism>
<evidence type="ECO:0000313" key="1">
    <source>
        <dbReference type="EMBL" id="GAG19033.1"/>
    </source>
</evidence>
<gene>
    <name evidence="1" type="ORF">S01H1_49038</name>
</gene>